<accession>X6MR98</accession>
<organism evidence="2 3">
    <name type="scientific">Reticulomyxa filosa</name>
    <dbReference type="NCBI Taxonomy" id="46433"/>
    <lineage>
        <taxon>Eukaryota</taxon>
        <taxon>Sar</taxon>
        <taxon>Rhizaria</taxon>
        <taxon>Retaria</taxon>
        <taxon>Foraminifera</taxon>
        <taxon>Monothalamids</taxon>
        <taxon>Reticulomyxidae</taxon>
        <taxon>Reticulomyxa</taxon>
    </lineage>
</organism>
<sequence length="331" mass="39266">MKFLYYHLSNQKYYMTYKSVWKINTAFENQPFNIWKLCENYDFGNIEYLQGACGLISGIKNNLLFITRYPQNIEIIDLEGIKENKIPIIDNKNLIHNHCFMPLTINNEKIINHFILFCKNIVLLIEYDEKDGTFFYEKLPICEYLKYYTNYSFVYIYNYIFLFGGKSSNGEYTDFIYKFSMKPRTWEKANFKLPIPMSATFSIFTDNNKIYIIVGLTNDQKTLDTNLCINIEECFEKRELLDILSCTVTQIKLERPYSVPIIRERIVENKYAENIDIDAFNKLENIENEIKHLKAQLSSFKSRENVPTTMEDIWSSDGIVNENKKKSLHKI</sequence>
<dbReference type="EMBL" id="ASPP01018946">
    <property type="protein sequence ID" value="ETO15630.1"/>
    <property type="molecule type" value="Genomic_DNA"/>
</dbReference>
<dbReference type="Gene3D" id="2.120.10.80">
    <property type="entry name" value="Kelch-type beta propeller"/>
    <property type="match status" value="1"/>
</dbReference>
<reference evidence="2 3" key="1">
    <citation type="journal article" date="2013" name="Curr. Biol.">
        <title>The Genome of the Foraminiferan Reticulomyxa filosa.</title>
        <authorList>
            <person name="Glockner G."/>
            <person name="Hulsmann N."/>
            <person name="Schleicher M."/>
            <person name="Noegel A.A."/>
            <person name="Eichinger L."/>
            <person name="Gallinger C."/>
            <person name="Pawlowski J."/>
            <person name="Sierra R."/>
            <person name="Euteneuer U."/>
            <person name="Pillet L."/>
            <person name="Moustafa A."/>
            <person name="Platzer M."/>
            <person name="Groth M."/>
            <person name="Szafranski K."/>
            <person name="Schliwa M."/>
        </authorList>
    </citation>
    <scope>NUCLEOTIDE SEQUENCE [LARGE SCALE GENOMIC DNA]</scope>
</reference>
<proteinExistence type="predicted"/>
<evidence type="ECO:0000256" key="1">
    <source>
        <dbReference type="SAM" id="Coils"/>
    </source>
</evidence>
<dbReference type="AlphaFoldDB" id="X6MR98"/>
<gene>
    <name evidence="2" type="ORF">RFI_21733</name>
</gene>
<dbReference type="OrthoDB" id="432528at2759"/>
<keyword evidence="3" id="KW-1185">Reference proteome</keyword>
<evidence type="ECO:0000313" key="3">
    <source>
        <dbReference type="Proteomes" id="UP000023152"/>
    </source>
</evidence>
<protein>
    <recommendedName>
        <fullName evidence="4">Kelch motif family protein</fullName>
    </recommendedName>
</protein>
<keyword evidence="1" id="KW-0175">Coiled coil</keyword>
<comment type="caution">
    <text evidence="2">The sequence shown here is derived from an EMBL/GenBank/DDBJ whole genome shotgun (WGS) entry which is preliminary data.</text>
</comment>
<feature type="coiled-coil region" evidence="1">
    <location>
        <begin position="276"/>
        <end position="303"/>
    </location>
</feature>
<evidence type="ECO:0000313" key="2">
    <source>
        <dbReference type="EMBL" id="ETO15630.1"/>
    </source>
</evidence>
<dbReference type="SUPFAM" id="SSF117281">
    <property type="entry name" value="Kelch motif"/>
    <property type="match status" value="1"/>
</dbReference>
<dbReference type="Proteomes" id="UP000023152">
    <property type="component" value="Unassembled WGS sequence"/>
</dbReference>
<dbReference type="InterPro" id="IPR015915">
    <property type="entry name" value="Kelch-typ_b-propeller"/>
</dbReference>
<evidence type="ECO:0008006" key="4">
    <source>
        <dbReference type="Google" id="ProtNLM"/>
    </source>
</evidence>
<name>X6MR98_RETFI</name>